<evidence type="ECO:0000313" key="3">
    <source>
        <dbReference type="Proteomes" id="UP001551482"/>
    </source>
</evidence>
<gene>
    <name evidence="2" type="ORF">AB0C36_16850</name>
</gene>
<feature type="compositionally biased region" description="Low complexity" evidence="1">
    <location>
        <begin position="1"/>
        <end position="20"/>
    </location>
</feature>
<reference evidence="2 3" key="1">
    <citation type="submission" date="2024-06" db="EMBL/GenBank/DDBJ databases">
        <title>The Natural Products Discovery Center: Release of the First 8490 Sequenced Strains for Exploring Actinobacteria Biosynthetic Diversity.</title>
        <authorList>
            <person name="Kalkreuter E."/>
            <person name="Kautsar S.A."/>
            <person name="Yang D."/>
            <person name="Bader C.D."/>
            <person name="Teijaro C.N."/>
            <person name="Fluegel L."/>
            <person name="Davis C.M."/>
            <person name="Simpson J.R."/>
            <person name="Lauterbach L."/>
            <person name="Steele A.D."/>
            <person name="Gui C."/>
            <person name="Meng S."/>
            <person name="Li G."/>
            <person name="Viehrig K."/>
            <person name="Ye F."/>
            <person name="Su P."/>
            <person name="Kiefer A.F."/>
            <person name="Nichols A."/>
            <person name="Cepeda A.J."/>
            <person name="Yan W."/>
            <person name="Fan B."/>
            <person name="Jiang Y."/>
            <person name="Adhikari A."/>
            <person name="Zheng C.-J."/>
            <person name="Schuster L."/>
            <person name="Cowan T.M."/>
            <person name="Smanski M.J."/>
            <person name="Chevrette M.G."/>
            <person name="De Carvalho L.P.S."/>
            <person name="Shen B."/>
        </authorList>
    </citation>
    <scope>NUCLEOTIDE SEQUENCE [LARGE SCALE GENOMIC DNA]</scope>
    <source>
        <strain evidence="2 3">NPDC048946</strain>
    </source>
</reference>
<name>A0ABV3DIZ9_9ACTN</name>
<dbReference type="EMBL" id="JBEZFP010000038">
    <property type="protein sequence ID" value="MEU8135174.1"/>
    <property type="molecule type" value="Genomic_DNA"/>
</dbReference>
<accession>A0ABV3DIZ9</accession>
<comment type="caution">
    <text evidence="2">The sequence shown here is derived from an EMBL/GenBank/DDBJ whole genome shotgun (WGS) entry which is preliminary data.</text>
</comment>
<proteinExistence type="predicted"/>
<evidence type="ECO:0000256" key="1">
    <source>
        <dbReference type="SAM" id="MobiDB-lite"/>
    </source>
</evidence>
<protein>
    <submittedName>
        <fullName evidence="2">Uncharacterized protein</fullName>
    </submittedName>
</protein>
<feature type="region of interest" description="Disordered" evidence="1">
    <location>
        <begin position="1"/>
        <end position="85"/>
    </location>
</feature>
<dbReference type="Proteomes" id="UP001551482">
    <property type="component" value="Unassembled WGS sequence"/>
</dbReference>
<dbReference type="RefSeq" id="WP_358354613.1">
    <property type="nucleotide sequence ID" value="NZ_JBEZFP010000038.1"/>
</dbReference>
<sequence>MTSTKTGAGAGTARRVGHAASPASVHAATTVRPARSDDPAPPEARVPAPASEPTDAALAAPGIPADLRSTPDLARPHRRTRPPRVRLRLPDGQHLDVTLVSWHQYGDGTWRARVSWPVWGAVAHAGEVQTRTCAQEAYVPARMLTPLPDEDYRAVRRHRPRISFPRQA</sequence>
<keyword evidence="3" id="KW-1185">Reference proteome</keyword>
<organism evidence="2 3">
    <name type="scientific">Streptodolium elevatio</name>
    <dbReference type="NCBI Taxonomy" id="3157996"/>
    <lineage>
        <taxon>Bacteria</taxon>
        <taxon>Bacillati</taxon>
        <taxon>Actinomycetota</taxon>
        <taxon>Actinomycetes</taxon>
        <taxon>Kitasatosporales</taxon>
        <taxon>Streptomycetaceae</taxon>
        <taxon>Streptodolium</taxon>
    </lineage>
</organism>
<evidence type="ECO:0000313" key="2">
    <source>
        <dbReference type="EMBL" id="MEU8135174.1"/>
    </source>
</evidence>
<feature type="compositionally biased region" description="Basic residues" evidence="1">
    <location>
        <begin position="76"/>
        <end position="85"/>
    </location>
</feature>